<name>A0ACB8YMY3_9ASTR</name>
<sequence>MILAVIYVANVLSVDYLITIWYMLIEYMLKEMHDQARIAVLEDWVYKNVDNNARNQSTPRMANLVHSTCFV</sequence>
<evidence type="ECO:0000313" key="2">
    <source>
        <dbReference type="Proteomes" id="UP001056120"/>
    </source>
</evidence>
<protein>
    <submittedName>
        <fullName evidence="1">Uncharacterized protein</fullName>
    </submittedName>
</protein>
<reference evidence="1 2" key="2">
    <citation type="journal article" date="2022" name="Mol. Ecol. Resour.">
        <title>The genomes of chicory, endive, great burdock and yacon provide insights into Asteraceae paleo-polyploidization history and plant inulin production.</title>
        <authorList>
            <person name="Fan W."/>
            <person name="Wang S."/>
            <person name="Wang H."/>
            <person name="Wang A."/>
            <person name="Jiang F."/>
            <person name="Liu H."/>
            <person name="Zhao H."/>
            <person name="Xu D."/>
            <person name="Zhang Y."/>
        </authorList>
    </citation>
    <scope>NUCLEOTIDE SEQUENCE [LARGE SCALE GENOMIC DNA]</scope>
    <source>
        <strain evidence="2">cv. Yunnan</strain>
        <tissue evidence="1">Leaves</tissue>
    </source>
</reference>
<accession>A0ACB8YMY3</accession>
<comment type="caution">
    <text evidence="1">The sequence shown here is derived from an EMBL/GenBank/DDBJ whole genome shotgun (WGS) entry which is preliminary data.</text>
</comment>
<dbReference type="EMBL" id="CM042044">
    <property type="protein sequence ID" value="KAI3686626.1"/>
    <property type="molecule type" value="Genomic_DNA"/>
</dbReference>
<dbReference type="Proteomes" id="UP001056120">
    <property type="component" value="Linkage Group LG27"/>
</dbReference>
<reference evidence="2" key="1">
    <citation type="journal article" date="2022" name="Mol. Ecol. Resour.">
        <title>The genomes of chicory, endive, great burdock and yacon provide insights into Asteraceae palaeo-polyploidization history and plant inulin production.</title>
        <authorList>
            <person name="Fan W."/>
            <person name="Wang S."/>
            <person name="Wang H."/>
            <person name="Wang A."/>
            <person name="Jiang F."/>
            <person name="Liu H."/>
            <person name="Zhao H."/>
            <person name="Xu D."/>
            <person name="Zhang Y."/>
        </authorList>
    </citation>
    <scope>NUCLEOTIDE SEQUENCE [LARGE SCALE GENOMIC DNA]</scope>
    <source>
        <strain evidence="2">cv. Yunnan</strain>
    </source>
</reference>
<proteinExistence type="predicted"/>
<evidence type="ECO:0000313" key="1">
    <source>
        <dbReference type="EMBL" id="KAI3686626.1"/>
    </source>
</evidence>
<gene>
    <name evidence="1" type="ORF">L1987_80306</name>
</gene>
<organism evidence="1 2">
    <name type="scientific">Smallanthus sonchifolius</name>
    <dbReference type="NCBI Taxonomy" id="185202"/>
    <lineage>
        <taxon>Eukaryota</taxon>
        <taxon>Viridiplantae</taxon>
        <taxon>Streptophyta</taxon>
        <taxon>Embryophyta</taxon>
        <taxon>Tracheophyta</taxon>
        <taxon>Spermatophyta</taxon>
        <taxon>Magnoliopsida</taxon>
        <taxon>eudicotyledons</taxon>
        <taxon>Gunneridae</taxon>
        <taxon>Pentapetalae</taxon>
        <taxon>asterids</taxon>
        <taxon>campanulids</taxon>
        <taxon>Asterales</taxon>
        <taxon>Asteraceae</taxon>
        <taxon>Asteroideae</taxon>
        <taxon>Heliantheae alliance</taxon>
        <taxon>Millerieae</taxon>
        <taxon>Smallanthus</taxon>
    </lineage>
</organism>
<keyword evidence="2" id="KW-1185">Reference proteome</keyword>